<keyword evidence="1" id="KW-0732">Signal</keyword>
<name>A0A540KWF3_MALBA</name>
<evidence type="ECO:0000313" key="3">
    <source>
        <dbReference type="Proteomes" id="UP000315295"/>
    </source>
</evidence>
<dbReference type="EMBL" id="VIEB01000902">
    <property type="protein sequence ID" value="TQD78547.1"/>
    <property type="molecule type" value="Genomic_DNA"/>
</dbReference>
<dbReference type="Proteomes" id="UP000315295">
    <property type="component" value="Unassembled WGS sequence"/>
</dbReference>
<evidence type="ECO:0000313" key="2">
    <source>
        <dbReference type="EMBL" id="TQD78547.1"/>
    </source>
</evidence>
<gene>
    <name evidence="2" type="ORF">C1H46_035908</name>
</gene>
<proteinExistence type="predicted"/>
<feature type="chain" id="PRO_5021927595" description="Secreted protein" evidence="1">
    <location>
        <begin position="20"/>
        <end position="87"/>
    </location>
</feature>
<keyword evidence="3" id="KW-1185">Reference proteome</keyword>
<evidence type="ECO:0000256" key="1">
    <source>
        <dbReference type="SAM" id="SignalP"/>
    </source>
</evidence>
<organism evidence="2 3">
    <name type="scientific">Malus baccata</name>
    <name type="common">Siberian crab apple</name>
    <name type="synonym">Pyrus baccata</name>
    <dbReference type="NCBI Taxonomy" id="106549"/>
    <lineage>
        <taxon>Eukaryota</taxon>
        <taxon>Viridiplantae</taxon>
        <taxon>Streptophyta</taxon>
        <taxon>Embryophyta</taxon>
        <taxon>Tracheophyta</taxon>
        <taxon>Spermatophyta</taxon>
        <taxon>Magnoliopsida</taxon>
        <taxon>eudicotyledons</taxon>
        <taxon>Gunneridae</taxon>
        <taxon>Pentapetalae</taxon>
        <taxon>rosids</taxon>
        <taxon>fabids</taxon>
        <taxon>Rosales</taxon>
        <taxon>Rosaceae</taxon>
        <taxon>Amygdaloideae</taxon>
        <taxon>Maleae</taxon>
        <taxon>Malus</taxon>
    </lineage>
</organism>
<dbReference type="AlphaFoldDB" id="A0A540KWF3"/>
<comment type="caution">
    <text evidence="2">The sequence shown here is derived from an EMBL/GenBank/DDBJ whole genome shotgun (WGS) entry which is preliminary data.</text>
</comment>
<accession>A0A540KWF3</accession>
<feature type="signal peptide" evidence="1">
    <location>
        <begin position="1"/>
        <end position="19"/>
    </location>
</feature>
<sequence>MALWGSRAALIALVDLTCGYKANLSYTNIHKPRLPHSLCSLDPFIIIGVCFGINYHDNAKDFRMTCGFRLLIDSNVRLLHESGSGHQ</sequence>
<reference evidence="2 3" key="1">
    <citation type="journal article" date="2019" name="G3 (Bethesda)">
        <title>Sequencing of a Wild Apple (Malus baccata) Genome Unravels the Differences Between Cultivated and Wild Apple Species Regarding Disease Resistance and Cold Tolerance.</title>
        <authorList>
            <person name="Chen X."/>
        </authorList>
    </citation>
    <scope>NUCLEOTIDE SEQUENCE [LARGE SCALE GENOMIC DNA]</scope>
    <source>
        <strain evidence="3">cv. Shandingzi</strain>
        <tissue evidence="2">Leaves</tissue>
    </source>
</reference>
<protein>
    <recommendedName>
        <fullName evidence="4">Secreted protein</fullName>
    </recommendedName>
</protein>
<evidence type="ECO:0008006" key="4">
    <source>
        <dbReference type="Google" id="ProtNLM"/>
    </source>
</evidence>